<dbReference type="Proteomes" id="UP000663866">
    <property type="component" value="Unassembled WGS sequence"/>
</dbReference>
<evidence type="ECO:0000313" key="6">
    <source>
        <dbReference type="Proteomes" id="UP000663866"/>
    </source>
</evidence>
<dbReference type="NCBIfam" id="NF047352">
    <property type="entry name" value="P_loop_sacsin"/>
    <property type="match status" value="1"/>
</dbReference>
<dbReference type="EMBL" id="CAJOBG010001486">
    <property type="protein sequence ID" value="CAF3933422.1"/>
    <property type="molecule type" value="Genomic_DNA"/>
</dbReference>
<organism evidence="3 5">
    <name type="scientific">Rotaria magnacalcarata</name>
    <dbReference type="NCBI Taxonomy" id="392030"/>
    <lineage>
        <taxon>Eukaryota</taxon>
        <taxon>Metazoa</taxon>
        <taxon>Spiralia</taxon>
        <taxon>Gnathifera</taxon>
        <taxon>Rotifera</taxon>
        <taxon>Eurotatoria</taxon>
        <taxon>Bdelloidea</taxon>
        <taxon>Philodinida</taxon>
        <taxon>Philodinidae</taxon>
        <taxon>Rotaria</taxon>
    </lineage>
</organism>
<evidence type="ECO:0008006" key="7">
    <source>
        <dbReference type="Google" id="ProtNLM"/>
    </source>
</evidence>
<evidence type="ECO:0000313" key="5">
    <source>
        <dbReference type="Proteomes" id="UP000663856"/>
    </source>
</evidence>
<dbReference type="InterPro" id="IPR013517">
    <property type="entry name" value="FG-GAP"/>
</dbReference>
<dbReference type="InterPro" id="IPR036890">
    <property type="entry name" value="HATPase_C_sf"/>
</dbReference>
<dbReference type="PANTHER" id="PTHR32387:SF0">
    <property type="entry name" value="PROTEIN NO VEIN"/>
    <property type="match status" value="1"/>
</dbReference>
<feature type="compositionally biased region" description="Polar residues" evidence="2">
    <location>
        <begin position="8"/>
        <end position="19"/>
    </location>
</feature>
<evidence type="ECO:0000313" key="4">
    <source>
        <dbReference type="EMBL" id="CAF3933422.1"/>
    </source>
</evidence>
<dbReference type="Pfam" id="PF13517">
    <property type="entry name" value="FG-GAP_3"/>
    <property type="match status" value="1"/>
</dbReference>
<dbReference type="SUPFAM" id="SSF55874">
    <property type="entry name" value="ATPase domain of HSP90 chaperone/DNA topoisomerase II/histidine kinase"/>
    <property type="match status" value="1"/>
</dbReference>
<dbReference type="Gene3D" id="3.30.565.10">
    <property type="entry name" value="Histidine kinase-like ATPase, C-terminal domain"/>
    <property type="match status" value="1"/>
</dbReference>
<evidence type="ECO:0000256" key="1">
    <source>
        <dbReference type="ARBA" id="ARBA00022729"/>
    </source>
</evidence>
<reference evidence="3" key="1">
    <citation type="submission" date="2021-02" db="EMBL/GenBank/DDBJ databases">
        <authorList>
            <person name="Nowell W R."/>
        </authorList>
    </citation>
    <scope>NUCLEOTIDE SEQUENCE</scope>
</reference>
<gene>
    <name evidence="4" type="ORF">OVN521_LOCUS11263</name>
    <name evidence="3" type="ORF">WKI299_LOCUS1828</name>
</gene>
<dbReference type="PANTHER" id="PTHR32387">
    <property type="entry name" value="WU:FJ29H11"/>
    <property type="match status" value="1"/>
</dbReference>
<dbReference type="InterPro" id="IPR028994">
    <property type="entry name" value="Integrin_alpha_N"/>
</dbReference>
<dbReference type="EMBL" id="CAJNRF010000103">
    <property type="protein sequence ID" value="CAF1940499.1"/>
    <property type="molecule type" value="Genomic_DNA"/>
</dbReference>
<dbReference type="SUPFAM" id="SSF69318">
    <property type="entry name" value="Integrin alpha N-terminal domain"/>
    <property type="match status" value="1"/>
</dbReference>
<feature type="region of interest" description="Disordered" evidence="2">
    <location>
        <begin position="1"/>
        <end position="32"/>
    </location>
</feature>
<comment type="caution">
    <text evidence="3">The sequence shown here is derived from an EMBL/GenBank/DDBJ whole genome shotgun (WGS) entry which is preliminary data.</text>
</comment>
<name>A0A816M0J8_9BILA</name>
<evidence type="ECO:0000313" key="3">
    <source>
        <dbReference type="EMBL" id="CAF1940499.1"/>
    </source>
</evidence>
<keyword evidence="1" id="KW-0732">Signal</keyword>
<proteinExistence type="predicted"/>
<dbReference type="InterPro" id="IPR052957">
    <property type="entry name" value="Auxin_embryo_med"/>
</dbReference>
<keyword evidence="6" id="KW-1185">Reference proteome</keyword>
<sequence>MNGATPPGNRQNNRYSIRTSTHRKYRPTATRTNDEEATIDELFSSVDFLPLGALTATQQITSAASSSLYKEQTAASGVHQPQLLEQNKNILQFENSRINNNLQPLMPSTQIPPSTAVVRKSSGKEKTPGAQSKHFISSTTRRVSNSEAITNTHLIQSDTINSHVVAGNSSSTLTTAAAVAAPPPPCLTLYERQIYAKLCEIILTIHKSKEFVSREHVQQELFRFYRINSWHELRVQPSRFDAFMNLTDRQKSVIFYLHVFEQTFNLCTLNDLGFLIARFMKVDKYDDLRLGPLDKNPEVRRIFGYQPTNPDQPIPTITTGQVIKKFMDFQKVRRQQRTTLDTFLDFLVQDFMLQSREELGLFCKSYPYLIQVTNNVRRDLDSHIQQEQLLAQQEFIQDVRKHLEEFKEKMHDELELSSFNKKKTPTAVFNYLTSIVQKYLNFIPQQPALYTILVQLRDDEMLRCLLNLSIYLGTIEKPEAFIAEFKRLYDYQDKILPIQELMTVPETPVTMNGMSKKDRKKLKAILEQQQLQHAHVSGNEQITTANAAPVSTSFASSFFASQPHQPKTSVSLKQLCSDIYRHLVYFDAPLTIQHLLQIDEDICNQHGVTSFSAFAYDDNEYDDIPENFVSFLNKYRDTIDPNGELSVYEQTKSTDDRSALYSFVQQLTMINDDEMNEECQPQPVTLTHGHVDAEQLHISAEKRSAIEKAIKHKFGESINFRKGNQIIRKAKRKFHKNKHTIIRFEESVLDLNSLNQLDICSTSLNINATQLCQLILHCPLMTNLYTWLQWINFFQPKYGTLQSFIAKNEIEFKDLQLFETSTGELYRLPIDASLATFEHELDAMHIRSAVGHLCSLIIQEELITRFPINVYRTSMETWFRHLQSLATLQNDHTDPMQHILEFLMFLPILIGQSRFIEELILLPLDKVFDDVSDNQINPRTKLWNSANAQQRIKLEVWGHKVDISEWKNEKKWLGGEESEERSIIQTAHELIRQQIIDTVNPVASTTTVNESLSAATTNKTTSLSTLSTAANIDNESDSIQAAFQHIESIRRGFGVNSDLDAASQSIITNLRGMVERSLERLSNDLYLEQGHFVLELIQNADDNQYTSDIMPTLRFTLSPERILVCNNEIGFQPNNIMAICNVGASTKGKHKQGYAGHKGIGFKSVFMVSHRPEIHSRNYHICFNTANGTEQIGYTQPIWLDQYEEVLPNVDEWTTCIRLPIKKDAQDARLKENFKKIKSIFLLFLNRLRKIEIINQYDISETTNNNRIFTRIDHDQGQIIELEEQYTNGTIISNLWLVVKKVIEVPADIKIKLRDVKGDVDTTIIAIAYPLKGIQKSSSSTVPPTQPVFAYLPLCSYGFRFILQADFEVPANRQEILHDNLWNEWLKSEMTCLLSLAYYQFQQLHGLLVSSKVNTQINNQVTPIEMIKYFLKFFPLQNESKPFFNKFVDKSIQLLRGIIKLPISQQNESGQTVIDWISPSQCVIVQDQFIRKILSQDLLLSHFNSYYVHEELVHECDEQVLLKLGCRQLDFSDITRLIEISYQKNEQQHLKTPAAIEQIAESDLDTSVAPWTQRIHDTLLRLDQKFRIVVLEKSAPLNETAHNQKEQGRDCKPDAAEPLYHQVIFASDRELFAQHSIELVQRSTLVTGDGLRPRSFVVGDFNSDSRMDIALANSGSQNIEIFLGYVAGDVNNDSRLNIVVANYGSESVNIIMGNTDGSFTNQITYSTGAGSFPSSVTAADLNNDNTVVIVVTNQGTGRLGAFLGFGHGTFSNIILFSMKHGSDPFCVITGDSNDGRTLDFAVANNGTDS</sequence>
<feature type="region of interest" description="Disordered" evidence="2">
    <location>
        <begin position="120"/>
        <end position="142"/>
    </location>
</feature>
<accession>A0A816M0J8</accession>
<evidence type="ECO:0000256" key="2">
    <source>
        <dbReference type="SAM" id="MobiDB-lite"/>
    </source>
</evidence>
<dbReference type="Proteomes" id="UP000663856">
    <property type="component" value="Unassembled WGS sequence"/>
</dbReference>
<protein>
    <recommendedName>
        <fullName evidence="7">Protein NO VEIN C-terminal domain-containing protein</fullName>
    </recommendedName>
</protein>